<evidence type="ECO:0000313" key="2">
    <source>
        <dbReference type="Proteomes" id="UP001614391"/>
    </source>
</evidence>
<sequence>MVCALPSRTAPVLVPIDAMPGPLKERRLAEFAGAVFHNGNRAGPRPPSLR</sequence>
<dbReference type="RefSeq" id="WP_399615854.1">
    <property type="nucleotide sequence ID" value="NZ_JBITYT010000007.1"/>
</dbReference>
<name>A0ABW8CVU6_STRBI</name>
<proteinExistence type="predicted"/>
<keyword evidence="2" id="KW-1185">Reference proteome</keyword>
<dbReference type="EMBL" id="JBITYT010000007">
    <property type="protein sequence ID" value="MFI9121282.1"/>
    <property type="molecule type" value="Genomic_DNA"/>
</dbReference>
<comment type="caution">
    <text evidence="1">The sequence shown here is derived from an EMBL/GenBank/DDBJ whole genome shotgun (WGS) entry which is preliminary data.</text>
</comment>
<organism evidence="1 2">
    <name type="scientific">Streptomyces bikiniensis</name>
    <dbReference type="NCBI Taxonomy" id="1896"/>
    <lineage>
        <taxon>Bacteria</taxon>
        <taxon>Bacillati</taxon>
        <taxon>Actinomycetota</taxon>
        <taxon>Actinomycetes</taxon>
        <taxon>Kitasatosporales</taxon>
        <taxon>Streptomycetaceae</taxon>
        <taxon>Streptomyces</taxon>
    </lineage>
</organism>
<protein>
    <submittedName>
        <fullName evidence="1">Uncharacterized protein</fullName>
    </submittedName>
</protein>
<gene>
    <name evidence="1" type="ORF">ACIGW0_18045</name>
</gene>
<evidence type="ECO:0000313" key="1">
    <source>
        <dbReference type="EMBL" id="MFI9121282.1"/>
    </source>
</evidence>
<reference evidence="1 2" key="1">
    <citation type="submission" date="2024-10" db="EMBL/GenBank/DDBJ databases">
        <title>The Natural Products Discovery Center: Release of the First 8490 Sequenced Strains for Exploring Actinobacteria Biosynthetic Diversity.</title>
        <authorList>
            <person name="Kalkreuter E."/>
            <person name="Kautsar S.A."/>
            <person name="Yang D."/>
            <person name="Bader C.D."/>
            <person name="Teijaro C.N."/>
            <person name="Fluegel L."/>
            <person name="Davis C.M."/>
            <person name="Simpson J.R."/>
            <person name="Lauterbach L."/>
            <person name="Steele A.D."/>
            <person name="Gui C."/>
            <person name="Meng S."/>
            <person name="Li G."/>
            <person name="Viehrig K."/>
            <person name="Ye F."/>
            <person name="Su P."/>
            <person name="Kiefer A.F."/>
            <person name="Nichols A."/>
            <person name="Cepeda A.J."/>
            <person name="Yan W."/>
            <person name="Fan B."/>
            <person name="Jiang Y."/>
            <person name="Adhikari A."/>
            <person name="Zheng C.-J."/>
            <person name="Schuster L."/>
            <person name="Cowan T.M."/>
            <person name="Smanski M.J."/>
            <person name="Chevrette M.G."/>
            <person name="De Carvalho L.P.S."/>
            <person name="Shen B."/>
        </authorList>
    </citation>
    <scope>NUCLEOTIDE SEQUENCE [LARGE SCALE GENOMIC DNA]</scope>
    <source>
        <strain evidence="1 2">NPDC053346</strain>
    </source>
</reference>
<dbReference type="Proteomes" id="UP001614391">
    <property type="component" value="Unassembled WGS sequence"/>
</dbReference>
<accession>A0ABW8CVU6</accession>